<evidence type="ECO:0000256" key="1">
    <source>
        <dbReference type="ARBA" id="ARBA00004651"/>
    </source>
</evidence>
<evidence type="ECO:0000313" key="9">
    <source>
        <dbReference type="Proteomes" id="UP001216390"/>
    </source>
</evidence>
<feature type="region of interest" description="Disordered" evidence="6">
    <location>
        <begin position="1"/>
        <end position="22"/>
    </location>
</feature>
<feature type="transmembrane region" description="Helical" evidence="7">
    <location>
        <begin position="44"/>
        <end position="66"/>
    </location>
</feature>
<evidence type="ECO:0000256" key="2">
    <source>
        <dbReference type="ARBA" id="ARBA00022475"/>
    </source>
</evidence>
<feature type="transmembrane region" description="Helical" evidence="7">
    <location>
        <begin position="86"/>
        <end position="107"/>
    </location>
</feature>
<feature type="transmembrane region" description="Helical" evidence="7">
    <location>
        <begin position="156"/>
        <end position="179"/>
    </location>
</feature>
<evidence type="ECO:0000256" key="3">
    <source>
        <dbReference type="ARBA" id="ARBA00022692"/>
    </source>
</evidence>
<keyword evidence="5 7" id="KW-0472">Membrane</keyword>
<dbReference type="KEGG" id="ima:PO878_10265"/>
<gene>
    <name evidence="8" type="ORF">PO878_10265</name>
</gene>
<dbReference type="EMBL" id="CP116942">
    <property type="protein sequence ID" value="WCO69109.1"/>
    <property type="molecule type" value="Genomic_DNA"/>
</dbReference>
<feature type="transmembrane region" description="Helical" evidence="7">
    <location>
        <begin position="513"/>
        <end position="535"/>
    </location>
</feature>
<dbReference type="AlphaFoldDB" id="A0AAE9Y8X3"/>
<comment type="subcellular location">
    <subcellularLocation>
        <location evidence="1">Cell membrane</location>
        <topology evidence="1">Multi-pass membrane protein</topology>
    </subcellularLocation>
</comment>
<dbReference type="PANTHER" id="PTHR39087">
    <property type="entry name" value="UPF0104 MEMBRANE PROTEIN MJ1595"/>
    <property type="match status" value="1"/>
</dbReference>
<keyword evidence="3 7" id="KW-0812">Transmembrane</keyword>
<keyword evidence="2" id="KW-1003">Cell membrane</keyword>
<name>A0AAE9Y8X3_9ACTN</name>
<evidence type="ECO:0000256" key="4">
    <source>
        <dbReference type="ARBA" id="ARBA00022989"/>
    </source>
</evidence>
<feature type="transmembrane region" description="Helical" evidence="7">
    <location>
        <begin position="547"/>
        <end position="570"/>
    </location>
</feature>
<dbReference type="RefSeq" id="WP_272738623.1">
    <property type="nucleotide sequence ID" value="NZ_CP116942.1"/>
</dbReference>
<keyword evidence="9" id="KW-1185">Reference proteome</keyword>
<dbReference type="PANTHER" id="PTHR39087:SF2">
    <property type="entry name" value="UPF0104 MEMBRANE PROTEIN MJ1595"/>
    <property type="match status" value="1"/>
</dbReference>
<sequence>MSAATDAPAGVPPGPAVPAELGPSDPLALGDAPWERHPADAARLVAAVLGLAAAVGLFWAAPGAVAGVSRDLVRLAARLPDVVQDGLVGLVQVVAAVAPVVLVVDLLRRRLLPLLGALVAAGGAAALAATLLQGWLDTTAPVVVDEGLGPVSWLTGSAFPSPAYLAGLAAVTTVLVPSLPRAWRRAAWLALLLLAVLRILTAVAVPLQVGTTLLIGVTVGSAVLVATGAPRRRTRRVDVAVALAGVGHPVRSVGDGDLSRDAVVLADGTAGTVRVVDRDDRDADLLFRALRVLRRRGVEGDRPTWSPTRVAHHEALVTLLAARAGVPVPDVVDVATTDSGAGVLLTRADASVPLADLDLDEVTDDLLREVWDAVVALHRERIAHGRLHAGHVRVRPAGDGPRVVLADLSRATTGADDARLVLDVAELLTSLAIRVGPERAVATAGAVDPVRLGATLPLLQPLALSATTRRAVKAAGRDDGPDVLAALREQVQAATDVEAYELAGLERISVGRAVSLVGTAVLLYVFLAFASNWSAIAEALGEADWTLLPLVLAMAAVVYPTGALSLMGAVTTRLPLGQTTEVMLGQAFLNRFTPANAGGMALRARYLQRNGVELDVAAASIGITSAASGVVQVVLVVGFLLWSGQSGGLGVELPDVNVVAIALLALLAVGGIVWFTPLRRRLFDSRIAVSATRVFHEIRDLAKDPTKLALLFGGATLGKLATIVAFVASARAFGVDLSFAELGALYLTANTVASAAPTPGGVGAVEAALVAVLTGAGVPSAEALSITLVFRLATFWMPVPPSYLALQHLRRADVV</sequence>
<dbReference type="Proteomes" id="UP001216390">
    <property type="component" value="Chromosome"/>
</dbReference>
<feature type="transmembrane region" description="Helical" evidence="7">
    <location>
        <begin position="708"/>
        <end position="728"/>
    </location>
</feature>
<proteinExistence type="predicted"/>
<feature type="transmembrane region" description="Helical" evidence="7">
    <location>
        <begin position="114"/>
        <end position="136"/>
    </location>
</feature>
<keyword evidence="4 7" id="KW-1133">Transmembrane helix</keyword>
<reference evidence="8" key="1">
    <citation type="submission" date="2023-01" db="EMBL/GenBank/DDBJ databases">
        <title>The diversity of Class Acidimicrobiia in South China Sea sediment environments and the proposal of Iamia marina sp. nov., a novel species of the genus Iamia.</title>
        <authorList>
            <person name="He Y."/>
            <person name="Tian X."/>
        </authorList>
    </citation>
    <scope>NUCLEOTIDE SEQUENCE</scope>
    <source>
        <strain evidence="8">DSM 19957</strain>
    </source>
</reference>
<evidence type="ECO:0000256" key="6">
    <source>
        <dbReference type="SAM" id="MobiDB-lite"/>
    </source>
</evidence>
<evidence type="ECO:0000256" key="7">
    <source>
        <dbReference type="SAM" id="Phobius"/>
    </source>
</evidence>
<evidence type="ECO:0000313" key="8">
    <source>
        <dbReference type="EMBL" id="WCO69109.1"/>
    </source>
</evidence>
<organism evidence="8 9">
    <name type="scientific">Iamia majanohamensis</name>
    <dbReference type="NCBI Taxonomy" id="467976"/>
    <lineage>
        <taxon>Bacteria</taxon>
        <taxon>Bacillati</taxon>
        <taxon>Actinomycetota</taxon>
        <taxon>Acidimicrobiia</taxon>
        <taxon>Acidimicrobiales</taxon>
        <taxon>Iamiaceae</taxon>
        <taxon>Iamia</taxon>
    </lineage>
</organism>
<dbReference type="GO" id="GO:0005886">
    <property type="term" value="C:plasma membrane"/>
    <property type="evidence" value="ECO:0007669"/>
    <property type="project" value="UniProtKB-SubCell"/>
</dbReference>
<dbReference type="Pfam" id="PF03706">
    <property type="entry name" value="LPG_synthase_TM"/>
    <property type="match status" value="1"/>
</dbReference>
<dbReference type="InterPro" id="IPR011009">
    <property type="entry name" value="Kinase-like_dom_sf"/>
</dbReference>
<evidence type="ECO:0000256" key="5">
    <source>
        <dbReference type="ARBA" id="ARBA00023136"/>
    </source>
</evidence>
<feature type="transmembrane region" description="Helical" evidence="7">
    <location>
        <begin position="656"/>
        <end position="676"/>
    </location>
</feature>
<feature type="transmembrane region" description="Helical" evidence="7">
    <location>
        <begin position="616"/>
        <end position="644"/>
    </location>
</feature>
<dbReference type="InterPro" id="IPR022791">
    <property type="entry name" value="L-PG_synthase/AglD"/>
</dbReference>
<protein>
    <submittedName>
        <fullName evidence="8">Lysylphosphatidylglycerol synthase transmembrane domain-containing protein</fullName>
    </submittedName>
</protein>
<feature type="transmembrane region" description="Helical" evidence="7">
    <location>
        <begin position="186"/>
        <end position="205"/>
    </location>
</feature>
<dbReference type="SUPFAM" id="SSF56112">
    <property type="entry name" value="Protein kinase-like (PK-like)"/>
    <property type="match status" value="1"/>
</dbReference>
<feature type="transmembrane region" description="Helical" evidence="7">
    <location>
        <begin position="211"/>
        <end position="229"/>
    </location>
</feature>
<accession>A0AAE9Y8X3</accession>